<comment type="subunit">
    <text evidence="3 13">Tetramer of two alpha and two beta subunits.</text>
</comment>
<evidence type="ECO:0000313" key="15">
    <source>
        <dbReference type="EMBL" id="RDB60688.1"/>
    </source>
</evidence>
<evidence type="ECO:0000256" key="4">
    <source>
        <dbReference type="ARBA" id="ARBA00022490"/>
    </source>
</evidence>
<comment type="similarity">
    <text evidence="2 13">Belongs to the class-II aminoacyl-tRNA synthetase family. Phe-tRNA synthetase alpha subunit type 1 subfamily.</text>
</comment>
<dbReference type="FunFam" id="3.30.930.10:FF:000003">
    <property type="entry name" value="Phenylalanine--tRNA ligase alpha subunit"/>
    <property type="match status" value="1"/>
</dbReference>
<comment type="caution">
    <text evidence="15">The sequence shown here is derived from an EMBL/GenBank/DDBJ whole genome shotgun (WGS) entry which is preliminary data.</text>
</comment>
<evidence type="ECO:0000256" key="7">
    <source>
        <dbReference type="ARBA" id="ARBA00022741"/>
    </source>
</evidence>
<dbReference type="InterPro" id="IPR045864">
    <property type="entry name" value="aa-tRNA-synth_II/BPL/LPL"/>
</dbReference>
<evidence type="ECO:0000256" key="10">
    <source>
        <dbReference type="ARBA" id="ARBA00022917"/>
    </source>
</evidence>
<dbReference type="Proteomes" id="UP000253975">
    <property type="component" value="Unassembled WGS sequence"/>
</dbReference>
<evidence type="ECO:0000256" key="13">
    <source>
        <dbReference type="HAMAP-Rule" id="MF_00281"/>
    </source>
</evidence>
<evidence type="ECO:0000259" key="14">
    <source>
        <dbReference type="PROSITE" id="PS50862"/>
    </source>
</evidence>
<dbReference type="EMBL" id="PPTO01000002">
    <property type="protein sequence ID" value="RDB60688.1"/>
    <property type="molecule type" value="Genomic_DNA"/>
</dbReference>
<evidence type="ECO:0000256" key="12">
    <source>
        <dbReference type="ARBA" id="ARBA00049255"/>
    </source>
</evidence>
<dbReference type="InterPro" id="IPR006195">
    <property type="entry name" value="aa-tRNA-synth_II"/>
</dbReference>
<keyword evidence="11 13" id="KW-0030">Aminoacyl-tRNA synthetase</keyword>
<evidence type="ECO:0000256" key="6">
    <source>
        <dbReference type="ARBA" id="ARBA00022723"/>
    </source>
</evidence>
<sequence>MAIVDELNELNAQALRDIEAAADTATLEEVRVAVLGKKGTLTGYLRGMGQLPKEERAEVGKTANIVRNAVESALANRKEALAKAELLAKMDAEAVDITLPGRGQQVGTRHLISGIIDEISDIFLGMGYSVASGTEAETDYYNFEALNAPADHPSRGMQDTFYLVDRTGEQAAVKGESAALLRTQTSGVQVHTMEENKPPIYIIAPGKVYRRDVADPSHLPQFHQVEGLVVDKGISFGDLKGTLDYFCKQMFGPDRKTRFRAHYFPFTEPSAEADVSCGVCGGSGHLHNGEKCRMCKGTGWLEILGCGMVDPNVYGFVDIDSEEYSGFAFGMGVERIACLKYNVPDLRMLLEGDMRFLRQF</sequence>
<dbReference type="InterPro" id="IPR004529">
    <property type="entry name" value="Phe-tRNA-synth_IIc_asu"/>
</dbReference>
<keyword evidence="10 13" id="KW-0648">Protein biosynthesis</keyword>
<proteinExistence type="inferred from homology"/>
<dbReference type="Pfam" id="PF02912">
    <property type="entry name" value="Phe_tRNA-synt_N"/>
    <property type="match status" value="1"/>
</dbReference>
<keyword evidence="8 13" id="KW-0067">ATP-binding</keyword>
<dbReference type="SUPFAM" id="SSF55681">
    <property type="entry name" value="Class II aaRS and biotin synthetases"/>
    <property type="match status" value="1"/>
</dbReference>
<comment type="cofactor">
    <cofactor evidence="13">
        <name>Mg(2+)</name>
        <dbReference type="ChEBI" id="CHEBI:18420"/>
    </cofactor>
    <text evidence="13">Binds 2 magnesium ions per tetramer.</text>
</comment>
<dbReference type="Gene3D" id="3.30.930.10">
    <property type="entry name" value="Bira Bifunctional Protein, Domain 2"/>
    <property type="match status" value="1"/>
</dbReference>
<keyword evidence="7 13" id="KW-0547">Nucleotide-binding</keyword>
<evidence type="ECO:0000256" key="9">
    <source>
        <dbReference type="ARBA" id="ARBA00022842"/>
    </source>
</evidence>
<dbReference type="NCBIfam" id="TIGR00468">
    <property type="entry name" value="pheS"/>
    <property type="match status" value="1"/>
</dbReference>
<dbReference type="EC" id="6.1.1.20" evidence="13"/>
<accession>A0A369LRF6</accession>
<dbReference type="InterPro" id="IPR004188">
    <property type="entry name" value="Phe-tRNA_ligase_II_N"/>
</dbReference>
<evidence type="ECO:0000256" key="11">
    <source>
        <dbReference type="ARBA" id="ARBA00023146"/>
    </source>
</evidence>
<evidence type="ECO:0000256" key="5">
    <source>
        <dbReference type="ARBA" id="ARBA00022598"/>
    </source>
</evidence>
<protein>
    <recommendedName>
        <fullName evidence="13">Phenylalanine--tRNA ligase alpha subunit</fullName>
        <ecNumber evidence="13">6.1.1.20</ecNumber>
    </recommendedName>
    <alternativeName>
        <fullName evidence="13">Phenylalanyl-tRNA synthetase alpha subunit</fullName>
        <shortName evidence="13">PheRS</shortName>
    </alternativeName>
</protein>
<name>A0A369LRF6_9ACTN</name>
<dbReference type="GO" id="GO:0005524">
    <property type="term" value="F:ATP binding"/>
    <property type="evidence" value="ECO:0007669"/>
    <property type="project" value="UniProtKB-UniRule"/>
</dbReference>
<dbReference type="GO" id="GO:0004826">
    <property type="term" value="F:phenylalanine-tRNA ligase activity"/>
    <property type="evidence" value="ECO:0007669"/>
    <property type="project" value="UniProtKB-UniRule"/>
</dbReference>
<feature type="domain" description="Aminoacyl-transfer RNA synthetases class-II family profile" evidence="14">
    <location>
        <begin position="137"/>
        <end position="351"/>
    </location>
</feature>
<dbReference type="PROSITE" id="PS50862">
    <property type="entry name" value="AA_TRNA_LIGASE_II"/>
    <property type="match status" value="1"/>
</dbReference>
<dbReference type="Pfam" id="PF01409">
    <property type="entry name" value="tRNA-synt_2d"/>
    <property type="match status" value="1"/>
</dbReference>
<dbReference type="HAMAP" id="MF_00281">
    <property type="entry name" value="Phe_tRNA_synth_alpha1"/>
    <property type="match status" value="1"/>
</dbReference>
<comment type="subcellular location">
    <subcellularLocation>
        <location evidence="1 13">Cytoplasm</location>
    </subcellularLocation>
</comment>
<evidence type="ECO:0000256" key="3">
    <source>
        <dbReference type="ARBA" id="ARBA00011209"/>
    </source>
</evidence>
<evidence type="ECO:0000256" key="2">
    <source>
        <dbReference type="ARBA" id="ARBA00010207"/>
    </source>
</evidence>
<dbReference type="GO" id="GO:0000287">
    <property type="term" value="F:magnesium ion binding"/>
    <property type="evidence" value="ECO:0007669"/>
    <property type="project" value="UniProtKB-UniRule"/>
</dbReference>
<dbReference type="InterPro" id="IPR010978">
    <property type="entry name" value="tRNA-bd_arm"/>
</dbReference>
<keyword evidence="5 13" id="KW-0436">Ligase</keyword>
<dbReference type="GO" id="GO:0005737">
    <property type="term" value="C:cytoplasm"/>
    <property type="evidence" value="ECO:0007669"/>
    <property type="project" value="UniProtKB-SubCell"/>
</dbReference>
<dbReference type="GO" id="GO:0000049">
    <property type="term" value="F:tRNA binding"/>
    <property type="evidence" value="ECO:0007669"/>
    <property type="project" value="InterPro"/>
</dbReference>
<dbReference type="PANTHER" id="PTHR11538">
    <property type="entry name" value="PHENYLALANYL-TRNA SYNTHETASE"/>
    <property type="match status" value="1"/>
</dbReference>
<reference evidence="15 16" key="1">
    <citation type="journal article" date="2018" name="Elife">
        <title>Discovery and characterization of a prevalent human gut bacterial enzyme sufficient for the inactivation of a family of plant toxins.</title>
        <authorList>
            <person name="Koppel N."/>
            <person name="Bisanz J.E."/>
            <person name="Pandelia M.E."/>
            <person name="Turnbaugh P.J."/>
            <person name="Balskus E.P."/>
        </authorList>
    </citation>
    <scope>NUCLEOTIDE SEQUENCE [LARGE SCALE GENOMIC DNA]</scope>
    <source>
        <strain evidence="15 16">OB21 GAM31</strain>
    </source>
</reference>
<dbReference type="InterPro" id="IPR002319">
    <property type="entry name" value="Phenylalanyl-tRNA_Synthase"/>
</dbReference>
<dbReference type="PANTHER" id="PTHR11538:SF41">
    <property type="entry name" value="PHENYLALANINE--TRNA LIGASE, MITOCHONDRIAL"/>
    <property type="match status" value="1"/>
</dbReference>
<gene>
    <name evidence="13" type="primary">pheS</name>
    <name evidence="15" type="ORF">C1881_02070</name>
</gene>
<evidence type="ECO:0000256" key="1">
    <source>
        <dbReference type="ARBA" id="ARBA00004496"/>
    </source>
</evidence>
<dbReference type="GO" id="GO:0006432">
    <property type="term" value="P:phenylalanyl-tRNA aminoacylation"/>
    <property type="evidence" value="ECO:0007669"/>
    <property type="project" value="UniProtKB-UniRule"/>
</dbReference>
<evidence type="ECO:0000256" key="8">
    <source>
        <dbReference type="ARBA" id="ARBA00022840"/>
    </source>
</evidence>
<feature type="binding site" evidence="13">
    <location>
        <position position="268"/>
    </location>
    <ligand>
        <name>Mg(2+)</name>
        <dbReference type="ChEBI" id="CHEBI:18420"/>
        <note>shared with beta subunit</note>
    </ligand>
</feature>
<dbReference type="SUPFAM" id="SSF46589">
    <property type="entry name" value="tRNA-binding arm"/>
    <property type="match status" value="1"/>
</dbReference>
<dbReference type="AlphaFoldDB" id="A0A369LRF6"/>
<dbReference type="RefSeq" id="WP_114614872.1">
    <property type="nucleotide sequence ID" value="NZ_PPTO01000002.1"/>
</dbReference>
<dbReference type="InterPro" id="IPR022911">
    <property type="entry name" value="Phe_tRNA_ligase_alpha1_bac"/>
</dbReference>
<comment type="catalytic activity">
    <reaction evidence="12 13">
        <text>tRNA(Phe) + L-phenylalanine + ATP = L-phenylalanyl-tRNA(Phe) + AMP + diphosphate + H(+)</text>
        <dbReference type="Rhea" id="RHEA:19413"/>
        <dbReference type="Rhea" id="RHEA-COMP:9668"/>
        <dbReference type="Rhea" id="RHEA-COMP:9699"/>
        <dbReference type="ChEBI" id="CHEBI:15378"/>
        <dbReference type="ChEBI" id="CHEBI:30616"/>
        <dbReference type="ChEBI" id="CHEBI:33019"/>
        <dbReference type="ChEBI" id="CHEBI:58095"/>
        <dbReference type="ChEBI" id="CHEBI:78442"/>
        <dbReference type="ChEBI" id="CHEBI:78531"/>
        <dbReference type="ChEBI" id="CHEBI:456215"/>
        <dbReference type="EC" id="6.1.1.20"/>
    </reaction>
</comment>
<keyword evidence="4 13" id="KW-0963">Cytoplasm</keyword>
<keyword evidence="9 13" id="KW-0460">Magnesium</keyword>
<organism evidence="15 16">
    <name type="scientific">Slackia isoflavoniconvertens</name>
    <dbReference type="NCBI Taxonomy" id="572010"/>
    <lineage>
        <taxon>Bacteria</taxon>
        <taxon>Bacillati</taxon>
        <taxon>Actinomycetota</taxon>
        <taxon>Coriobacteriia</taxon>
        <taxon>Eggerthellales</taxon>
        <taxon>Eggerthellaceae</taxon>
        <taxon>Slackia</taxon>
    </lineage>
</organism>
<evidence type="ECO:0000313" key="16">
    <source>
        <dbReference type="Proteomes" id="UP000253975"/>
    </source>
</evidence>
<keyword evidence="6 13" id="KW-0479">Metal-binding</keyword>
<dbReference type="CDD" id="cd00496">
    <property type="entry name" value="PheRS_alpha_core"/>
    <property type="match status" value="1"/>
</dbReference>